<dbReference type="AlphaFoldDB" id="A0A1I3FH28"/>
<feature type="chain" id="PRO_5011784777" evidence="3">
    <location>
        <begin position="22"/>
        <end position="241"/>
    </location>
</feature>
<dbReference type="SMART" id="SM00028">
    <property type="entry name" value="TPR"/>
    <property type="match status" value="3"/>
</dbReference>
<name>A0A1I3FH28_9FLAO</name>
<feature type="compositionally biased region" description="Basic and acidic residues" evidence="2">
    <location>
        <begin position="202"/>
        <end position="221"/>
    </location>
</feature>
<dbReference type="InterPro" id="IPR019734">
    <property type="entry name" value="TPR_rpt"/>
</dbReference>
<organism evidence="4 5">
    <name type="scientific">Halpernia frigidisoli</name>
    <dbReference type="NCBI Taxonomy" id="1125876"/>
    <lineage>
        <taxon>Bacteria</taxon>
        <taxon>Pseudomonadati</taxon>
        <taxon>Bacteroidota</taxon>
        <taxon>Flavobacteriia</taxon>
        <taxon>Flavobacteriales</taxon>
        <taxon>Weeksellaceae</taxon>
        <taxon>Chryseobacterium group</taxon>
        <taxon>Halpernia</taxon>
    </lineage>
</organism>
<dbReference type="PROSITE" id="PS50293">
    <property type="entry name" value="TPR_REGION"/>
    <property type="match status" value="1"/>
</dbReference>
<evidence type="ECO:0000256" key="3">
    <source>
        <dbReference type="SAM" id="SignalP"/>
    </source>
</evidence>
<evidence type="ECO:0000313" key="5">
    <source>
        <dbReference type="Proteomes" id="UP000198931"/>
    </source>
</evidence>
<dbReference type="EMBL" id="FOQT01000002">
    <property type="protein sequence ID" value="SFI10529.1"/>
    <property type="molecule type" value="Genomic_DNA"/>
</dbReference>
<dbReference type="Proteomes" id="UP000198931">
    <property type="component" value="Unassembled WGS sequence"/>
</dbReference>
<sequence>MMNMGKNLLVLFFLISAFINAQESYNSLVYEGNSAFKSKNYERASTKFLEASKGKEKDFTSHYNLGNSLYKRKMYDEARAEFQKAESFATSLPDKMAAQYNIGNTFMEGKNPEKAAEYYKKALKQQPNNESAQRNYQIAKLKEKEKNEQDKQKGKSGGGGGNNKDQDNKDGKGKNPTQQSGGNSEENSGSGNNGKNSGKNNIPKDLEKAILDRTSNKEQETAQKILNKNGNSMPQSNEKDW</sequence>
<keyword evidence="3" id="KW-0732">Signal</keyword>
<dbReference type="PROSITE" id="PS50005">
    <property type="entry name" value="TPR"/>
    <property type="match status" value="1"/>
</dbReference>
<dbReference type="SUPFAM" id="SSF48452">
    <property type="entry name" value="TPR-like"/>
    <property type="match status" value="1"/>
</dbReference>
<dbReference type="SMART" id="SM00671">
    <property type="entry name" value="SEL1"/>
    <property type="match status" value="1"/>
</dbReference>
<keyword evidence="1" id="KW-0802">TPR repeat</keyword>
<dbReference type="Pfam" id="PF13424">
    <property type="entry name" value="TPR_12"/>
    <property type="match status" value="1"/>
</dbReference>
<evidence type="ECO:0000256" key="2">
    <source>
        <dbReference type="SAM" id="MobiDB-lite"/>
    </source>
</evidence>
<feature type="repeat" description="TPR" evidence="1">
    <location>
        <begin position="96"/>
        <end position="129"/>
    </location>
</feature>
<evidence type="ECO:0000256" key="1">
    <source>
        <dbReference type="PROSITE-ProRule" id="PRU00339"/>
    </source>
</evidence>
<feature type="compositionally biased region" description="Basic and acidic residues" evidence="2">
    <location>
        <begin position="141"/>
        <end position="153"/>
    </location>
</feature>
<feature type="signal peptide" evidence="3">
    <location>
        <begin position="1"/>
        <end position="21"/>
    </location>
</feature>
<dbReference type="InterPro" id="IPR006597">
    <property type="entry name" value="Sel1-like"/>
</dbReference>
<proteinExistence type="predicted"/>
<feature type="compositionally biased region" description="Low complexity" evidence="2">
    <location>
        <begin position="180"/>
        <end position="201"/>
    </location>
</feature>
<evidence type="ECO:0000313" key="4">
    <source>
        <dbReference type="EMBL" id="SFI10529.1"/>
    </source>
</evidence>
<keyword evidence="5" id="KW-1185">Reference proteome</keyword>
<reference evidence="4 5" key="1">
    <citation type="submission" date="2016-10" db="EMBL/GenBank/DDBJ databases">
        <authorList>
            <person name="de Groot N.N."/>
        </authorList>
    </citation>
    <scope>NUCLEOTIDE SEQUENCE [LARGE SCALE GENOMIC DNA]</scope>
    <source>
        <strain evidence="4 5">DSM 26000</strain>
    </source>
</reference>
<dbReference type="InterPro" id="IPR011990">
    <property type="entry name" value="TPR-like_helical_dom_sf"/>
</dbReference>
<protein>
    <submittedName>
        <fullName evidence="4">Tetratricopeptide repeat-containing protein</fullName>
    </submittedName>
</protein>
<dbReference type="STRING" id="1125876.SAMN05443292_1380"/>
<gene>
    <name evidence="4" type="ORF">SAMN05443292_1380</name>
</gene>
<feature type="compositionally biased region" description="Basic and acidic residues" evidence="2">
    <location>
        <begin position="164"/>
        <end position="173"/>
    </location>
</feature>
<feature type="region of interest" description="Disordered" evidence="2">
    <location>
        <begin position="141"/>
        <end position="241"/>
    </location>
</feature>
<feature type="compositionally biased region" description="Polar residues" evidence="2">
    <location>
        <begin position="222"/>
        <end position="241"/>
    </location>
</feature>
<dbReference type="Gene3D" id="1.25.40.10">
    <property type="entry name" value="Tetratricopeptide repeat domain"/>
    <property type="match status" value="1"/>
</dbReference>
<accession>A0A1I3FH28</accession>